<evidence type="ECO:0000256" key="3">
    <source>
        <dbReference type="ARBA" id="ARBA00023128"/>
    </source>
</evidence>
<dbReference type="Gene3D" id="3.10.450.240">
    <property type="match status" value="1"/>
</dbReference>
<dbReference type="InterPro" id="IPR032710">
    <property type="entry name" value="NTF2-like_dom_sf"/>
</dbReference>
<protein>
    <submittedName>
        <fullName evidence="4">Uncharacterized protein</fullName>
    </submittedName>
</protein>
<keyword evidence="5" id="KW-1185">Reference proteome</keyword>
<keyword evidence="3" id="KW-0496">Mitochondrion</keyword>
<proteinExistence type="predicted"/>
<evidence type="ECO:0000256" key="2">
    <source>
        <dbReference type="ARBA" id="ARBA00022946"/>
    </source>
</evidence>
<dbReference type="SUPFAM" id="SSF54427">
    <property type="entry name" value="NTF2-like"/>
    <property type="match status" value="1"/>
</dbReference>
<dbReference type="AlphaFoldDB" id="A0A9P4S0X5"/>
<evidence type="ECO:0000313" key="5">
    <source>
        <dbReference type="Proteomes" id="UP000799429"/>
    </source>
</evidence>
<dbReference type="PANTHER" id="PTHR28554:SF1">
    <property type="entry name" value="LARGE RIBOSOMAL SUBUNIT PROTEIN ML45"/>
    <property type="match status" value="1"/>
</dbReference>
<dbReference type="Proteomes" id="UP000799429">
    <property type="component" value="Unassembled WGS sequence"/>
</dbReference>
<name>A0A9P4S0X5_9PEZI</name>
<evidence type="ECO:0000313" key="4">
    <source>
        <dbReference type="EMBL" id="KAF2834263.1"/>
    </source>
</evidence>
<comment type="subcellular location">
    <subcellularLocation>
        <location evidence="1">Mitochondrion</location>
    </subcellularLocation>
</comment>
<dbReference type="InterPro" id="IPR051975">
    <property type="entry name" value="mtLSU_mL45"/>
</dbReference>
<dbReference type="GO" id="GO:0005739">
    <property type="term" value="C:mitochondrion"/>
    <property type="evidence" value="ECO:0007669"/>
    <property type="project" value="UniProtKB-SubCell"/>
</dbReference>
<dbReference type="PANTHER" id="PTHR28554">
    <property type="entry name" value="39S RIBOSOMAL PROTEIN L45, MITOCHONDRIAL"/>
    <property type="match status" value="1"/>
</dbReference>
<comment type="caution">
    <text evidence="4">The sequence shown here is derived from an EMBL/GenBank/DDBJ whole genome shotgun (WGS) entry which is preliminary data.</text>
</comment>
<reference evidence="4" key="1">
    <citation type="journal article" date="2020" name="Stud. Mycol.">
        <title>101 Dothideomycetes genomes: a test case for predicting lifestyles and emergence of pathogens.</title>
        <authorList>
            <person name="Haridas S."/>
            <person name="Albert R."/>
            <person name="Binder M."/>
            <person name="Bloem J."/>
            <person name="Labutti K."/>
            <person name="Salamov A."/>
            <person name="Andreopoulos B."/>
            <person name="Baker S."/>
            <person name="Barry K."/>
            <person name="Bills G."/>
            <person name="Bluhm B."/>
            <person name="Cannon C."/>
            <person name="Castanera R."/>
            <person name="Culley D."/>
            <person name="Daum C."/>
            <person name="Ezra D."/>
            <person name="Gonzalez J."/>
            <person name="Henrissat B."/>
            <person name="Kuo A."/>
            <person name="Liang C."/>
            <person name="Lipzen A."/>
            <person name="Lutzoni F."/>
            <person name="Magnuson J."/>
            <person name="Mondo S."/>
            <person name="Nolan M."/>
            <person name="Ohm R."/>
            <person name="Pangilinan J."/>
            <person name="Park H.-J."/>
            <person name="Ramirez L."/>
            <person name="Alfaro M."/>
            <person name="Sun H."/>
            <person name="Tritt A."/>
            <person name="Yoshinaga Y."/>
            <person name="Zwiers L.-H."/>
            <person name="Turgeon B."/>
            <person name="Goodwin S."/>
            <person name="Spatafora J."/>
            <person name="Crous P."/>
            <person name="Grigoriev I."/>
        </authorList>
    </citation>
    <scope>NUCLEOTIDE SEQUENCE</scope>
    <source>
        <strain evidence="4">CBS 101060</strain>
    </source>
</reference>
<sequence>MALNLGTRPVLRILKYTRNISFNAQNKSQRALAKERISKPPQSLRVAAAERQKKEFPNDIGLFPETFIMPTGKNKPSIFQNPTERYHLELQRVKTRFVDKFSQFYYKFVLRRSKPRPSLQNWSLRRITLDLQSQMYLAFAAGDVARLREMCADGLYNSFRSRISQRSPSSQYEWRLESVSRLKTRVVSNKASPLPVGNDSKDPSRACGMRQVVVRIVSKQRLILRNPKESPQPGHDHDLAESKDKVKEVTEYLVLQRKMWMGVEEPWSIWGMAKETRWSDWLRDKEAFAERLTQHR</sequence>
<gene>
    <name evidence="4" type="ORF">M501DRAFT_990436</name>
</gene>
<dbReference type="EMBL" id="MU006122">
    <property type="protein sequence ID" value="KAF2834263.1"/>
    <property type="molecule type" value="Genomic_DNA"/>
</dbReference>
<evidence type="ECO:0000256" key="1">
    <source>
        <dbReference type="ARBA" id="ARBA00004173"/>
    </source>
</evidence>
<accession>A0A9P4S0X5</accession>
<dbReference type="OrthoDB" id="19619at2759"/>
<keyword evidence="2" id="KW-0809">Transit peptide</keyword>
<organism evidence="4 5">
    <name type="scientific">Patellaria atrata CBS 101060</name>
    <dbReference type="NCBI Taxonomy" id="1346257"/>
    <lineage>
        <taxon>Eukaryota</taxon>
        <taxon>Fungi</taxon>
        <taxon>Dikarya</taxon>
        <taxon>Ascomycota</taxon>
        <taxon>Pezizomycotina</taxon>
        <taxon>Dothideomycetes</taxon>
        <taxon>Dothideomycetes incertae sedis</taxon>
        <taxon>Patellariales</taxon>
        <taxon>Patellariaceae</taxon>
        <taxon>Patellaria</taxon>
    </lineage>
</organism>